<gene>
    <name evidence="1" type="ORF">LX32DRAFT_115290</name>
</gene>
<evidence type="ECO:0000313" key="2">
    <source>
        <dbReference type="Proteomes" id="UP001232148"/>
    </source>
</evidence>
<sequence length="242" mass="27250">MSTSEGEAQLPSYEALCAAQQHVRDSPEARRLFWSLDGPLESAVYIMASQRDPSSLEPYFQNQTWHPFSQAPLTEPKVSSVTVAVDDLTEWEDSWLECHRGCSDPDYHKTNPDVQWGDLPDYDPTSDEDGPTHLLKCCGTQRPRGKAVSVVVSPAIGPFVTIHDYLSTVHPVLLSARDDILCAMGVWDYKPLPEETKLMVYLIGPSYLFIRELDDWIKEVTIPPNPLLVPGKEYLTEQGHCY</sequence>
<name>A0AAD9LWV1_9PEZI</name>
<dbReference type="AlphaFoldDB" id="A0AAD9LWV1"/>
<accession>A0AAD9LWV1</accession>
<protein>
    <submittedName>
        <fullName evidence="1">Uncharacterized protein</fullName>
    </submittedName>
</protein>
<reference evidence="1" key="1">
    <citation type="submission" date="2021-06" db="EMBL/GenBank/DDBJ databases">
        <title>Comparative genomics, transcriptomics and evolutionary studies reveal genomic signatures of adaptation to plant cell wall in hemibiotrophic fungi.</title>
        <authorList>
            <consortium name="DOE Joint Genome Institute"/>
            <person name="Baroncelli R."/>
            <person name="Diaz J.F."/>
            <person name="Benocci T."/>
            <person name="Peng M."/>
            <person name="Battaglia E."/>
            <person name="Haridas S."/>
            <person name="Andreopoulos W."/>
            <person name="Labutti K."/>
            <person name="Pangilinan J."/>
            <person name="Floch G.L."/>
            <person name="Makela M.R."/>
            <person name="Henrissat B."/>
            <person name="Grigoriev I.V."/>
            <person name="Crouch J.A."/>
            <person name="De Vries R.P."/>
            <person name="Sukno S.A."/>
            <person name="Thon M.R."/>
        </authorList>
    </citation>
    <scope>NUCLEOTIDE SEQUENCE</scope>
    <source>
        <strain evidence="1">MAFF235873</strain>
    </source>
</reference>
<evidence type="ECO:0000313" key="1">
    <source>
        <dbReference type="EMBL" id="KAK2024074.1"/>
    </source>
</evidence>
<keyword evidence="2" id="KW-1185">Reference proteome</keyword>
<dbReference type="EMBL" id="MU842976">
    <property type="protein sequence ID" value="KAK2024074.1"/>
    <property type="molecule type" value="Genomic_DNA"/>
</dbReference>
<organism evidence="1 2">
    <name type="scientific">Colletotrichum zoysiae</name>
    <dbReference type="NCBI Taxonomy" id="1216348"/>
    <lineage>
        <taxon>Eukaryota</taxon>
        <taxon>Fungi</taxon>
        <taxon>Dikarya</taxon>
        <taxon>Ascomycota</taxon>
        <taxon>Pezizomycotina</taxon>
        <taxon>Sordariomycetes</taxon>
        <taxon>Hypocreomycetidae</taxon>
        <taxon>Glomerellales</taxon>
        <taxon>Glomerellaceae</taxon>
        <taxon>Colletotrichum</taxon>
        <taxon>Colletotrichum graminicola species complex</taxon>
    </lineage>
</organism>
<proteinExistence type="predicted"/>
<comment type="caution">
    <text evidence="1">The sequence shown here is derived from an EMBL/GenBank/DDBJ whole genome shotgun (WGS) entry which is preliminary data.</text>
</comment>
<dbReference type="Proteomes" id="UP001232148">
    <property type="component" value="Unassembled WGS sequence"/>
</dbReference>